<feature type="transmembrane region" description="Helical" evidence="4">
    <location>
        <begin position="325"/>
        <end position="346"/>
    </location>
</feature>
<keyword evidence="1" id="KW-0805">Transcription regulation</keyword>
<dbReference type="PANTHER" id="PTHR43280">
    <property type="entry name" value="ARAC-FAMILY TRANSCRIPTIONAL REGULATOR"/>
    <property type="match status" value="1"/>
</dbReference>
<comment type="caution">
    <text evidence="6">The sequence shown here is derived from an EMBL/GenBank/DDBJ whole genome shotgun (WGS) entry which is preliminary data.</text>
</comment>
<keyword evidence="3" id="KW-0804">Transcription</keyword>
<dbReference type="GO" id="GO:0003700">
    <property type="term" value="F:DNA-binding transcription factor activity"/>
    <property type="evidence" value="ECO:0007669"/>
    <property type="project" value="InterPro"/>
</dbReference>
<keyword evidence="4" id="KW-1133">Transmembrane helix</keyword>
<dbReference type="Proteomes" id="UP000307943">
    <property type="component" value="Unassembled WGS sequence"/>
</dbReference>
<dbReference type="InterPro" id="IPR009057">
    <property type="entry name" value="Homeodomain-like_sf"/>
</dbReference>
<dbReference type="SUPFAM" id="SSF46689">
    <property type="entry name" value="Homeodomain-like"/>
    <property type="match status" value="1"/>
</dbReference>
<keyword evidence="4" id="KW-0472">Membrane</keyword>
<keyword evidence="7" id="KW-1185">Reference proteome</keyword>
<evidence type="ECO:0000313" key="7">
    <source>
        <dbReference type="Proteomes" id="UP000307943"/>
    </source>
</evidence>
<feature type="domain" description="HTH araC/xylS-type" evidence="5">
    <location>
        <begin position="696"/>
        <end position="795"/>
    </location>
</feature>
<dbReference type="Gene3D" id="1.10.10.60">
    <property type="entry name" value="Homeodomain-like"/>
    <property type="match status" value="2"/>
</dbReference>
<dbReference type="Gene3D" id="3.30.450.20">
    <property type="entry name" value="PAS domain"/>
    <property type="match status" value="1"/>
</dbReference>
<reference evidence="6 7" key="1">
    <citation type="submission" date="2019-05" db="EMBL/GenBank/DDBJ databases">
        <title>We sequenced the genome of Paenibacillus hemerocallicola KCTC 33185 for further insight into its adaptation and study the phylogeny of Paenibacillus.</title>
        <authorList>
            <person name="Narsing Rao M.P."/>
        </authorList>
    </citation>
    <scope>NUCLEOTIDE SEQUENCE [LARGE SCALE GENOMIC DNA]</scope>
    <source>
        <strain evidence="6 7">KCTC 33185</strain>
    </source>
</reference>
<dbReference type="PANTHER" id="PTHR43280:SF10">
    <property type="entry name" value="REGULATORY PROTEIN POCR"/>
    <property type="match status" value="1"/>
</dbReference>
<protein>
    <submittedName>
        <fullName evidence="6">AraC family transcriptional regulator</fullName>
    </submittedName>
</protein>
<accession>A0A5C4T8V7</accession>
<dbReference type="PROSITE" id="PS01124">
    <property type="entry name" value="HTH_ARAC_FAMILY_2"/>
    <property type="match status" value="1"/>
</dbReference>
<dbReference type="InterPro" id="IPR018060">
    <property type="entry name" value="HTH_AraC"/>
</dbReference>
<sequence length="801" mass="90421">MECVIIRDTLTSISVWKRMKQPMKWLRMYTGKKYWFKMLISIALLSIVVVVLSSTALFYKSRNTLLNMQHESNRKMLEQVSYNVDFTDRMLTNLITSTYFDARTAYLLETAQPEEFKLYASIMSFEKLQSSVPLLQSITVYNSRNGCYYYYSEAKVLNCRDDGVDGKLDRYLMGADSVPKLQLVPIYYGESDRRISHFSFFMYSNAAGTLFGSGSSALIFNIKPEWLFANVSEINRLTEYSDSHLLIIDGSGNIVNDLSGSGSWNRLRDRIEARRQSDGGSRSFIDNSDGLSSLVTYVPSPNNDWTIVSVQPYDAVFQVIREMKAFAMVAVAVVLLLTAASSALLASRLYNPVSGILRLIRKDPELDGTPVSGNRDEFGVISTVLERTMSEMRSLKQKQDSQSGILRGYYVRQLLLDSPHVSPLDAADKLNVGAERGLSYAICMFKLDDYADFLRDNSPEDRRLYTFSIGNIMQEIVSKSMSGDVIDAGGDHFVALLYGDRADDDLDAQISRLSTDVQETVMRYYKLSLTAVYGDPVSDCRQISRLYKTVEDYAKYRFVYGKQSVITPALLRLSEEKESDGVPPEPEKSWIAAIRAQDGNDGDSARCLTELFEYIARCRYDQMINALLALAASATHAKRSASGDADSTDLRSVYKLILEKETLGEVYELFISLFHTSAPYDSHGTTDGTKRQLLIGTIKHIVEARYTDPSLCLQSIADMVNLSSSYVGKQFRDEEAMSVAKYITAVRMKHAAHLLERTDSSINTVMEKVGIVNQSYFFKLFKQQFSLTPNEYKMQYTGKNE</sequence>
<evidence type="ECO:0000256" key="1">
    <source>
        <dbReference type="ARBA" id="ARBA00023015"/>
    </source>
</evidence>
<dbReference type="EMBL" id="VDCQ01000023">
    <property type="protein sequence ID" value="TNJ64990.1"/>
    <property type="molecule type" value="Genomic_DNA"/>
</dbReference>
<feature type="transmembrane region" description="Helical" evidence="4">
    <location>
        <begin position="34"/>
        <end position="59"/>
    </location>
</feature>
<evidence type="ECO:0000256" key="3">
    <source>
        <dbReference type="ARBA" id="ARBA00023163"/>
    </source>
</evidence>
<keyword evidence="4" id="KW-0812">Transmembrane</keyword>
<evidence type="ECO:0000256" key="2">
    <source>
        <dbReference type="ARBA" id="ARBA00023125"/>
    </source>
</evidence>
<name>A0A5C4T8V7_9BACL</name>
<dbReference type="SMART" id="SM00342">
    <property type="entry name" value="HTH_ARAC"/>
    <property type="match status" value="1"/>
</dbReference>
<gene>
    <name evidence="6" type="ORF">FE784_17490</name>
</gene>
<evidence type="ECO:0000259" key="5">
    <source>
        <dbReference type="PROSITE" id="PS01124"/>
    </source>
</evidence>
<dbReference type="OrthoDB" id="2484341at2"/>
<proteinExistence type="predicted"/>
<organism evidence="6 7">
    <name type="scientific">Paenibacillus hemerocallicola</name>
    <dbReference type="NCBI Taxonomy" id="1172614"/>
    <lineage>
        <taxon>Bacteria</taxon>
        <taxon>Bacillati</taxon>
        <taxon>Bacillota</taxon>
        <taxon>Bacilli</taxon>
        <taxon>Bacillales</taxon>
        <taxon>Paenibacillaceae</taxon>
        <taxon>Paenibacillus</taxon>
    </lineage>
</organism>
<dbReference type="Pfam" id="PF12833">
    <property type="entry name" value="HTH_18"/>
    <property type="match status" value="1"/>
</dbReference>
<keyword evidence="2" id="KW-0238">DNA-binding</keyword>
<dbReference type="AlphaFoldDB" id="A0A5C4T8V7"/>
<evidence type="ECO:0000313" key="6">
    <source>
        <dbReference type="EMBL" id="TNJ64990.1"/>
    </source>
</evidence>
<evidence type="ECO:0000256" key="4">
    <source>
        <dbReference type="SAM" id="Phobius"/>
    </source>
</evidence>
<dbReference type="GO" id="GO:0043565">
    <property type="term" value="F:sequence-specific DNA binding"/>
    <property type="evidence" value="ECO:0007669"/>
    <property type="project" value="InterPro"/>
</dbReference>